<keyword evidence="1" id="KW-0862">Zinc</keyword>
<dbReference type="EMBL" id="CABFNS010000729">
    <property type="protein sequence ID" value="VUC25038.1"/>
    <property type="molecule type" value="Genomic_DNA"/>
</dbReference>
<feature type="region of interest" description="Disordered" evidence="2">
    <location>
        <begin position="274"/>
        <end position="353"/>
    </location>
</feature>
<protein>
    <recommendedName>
        <fullName evidence="3">C2H2-type domain-containing protein</fullName>
    </recommendedName>
</protein>
<dbReference type="PANTHER" id="PTHR38166:SF1">
    <property type="entry name" value="C2H2-TYPE DOMAIN-CONTAINING PROTEIN"/>
    <property type="match status" value="1"/>
</dbReference>
<feature type="domain" description="C2H2-type" evidence="3">
    <location>
        <begin position="399"/>
        <end position="420"/>
    </location>
</feature>
<name>A0ABY6U461_BIOOC</name>
<dbReference type="InterPro" id="IPR013087">
    <property type="entry name" value="Znf_C2H2_type"/>
</dbReference>
<evidence type="ECO:0000256" key="1">
    <source>
        <dbReference type="PROSITE-ProRule" id="PRU00042"/>
    </source>
</evidence>
<feature type="compositionally biased region" description="Acidic residues" evidence="2">
    <location>
        <begin position="192"/>
        <end position="209"/>
    </location>
</feature>
<evidence type="ECO:0000313" key="5">
    <source>
        <dbReference type="Proteomes" id="UP000766486"/>
    </source>
</evidence>
<feature type="compositionally biased region" description="Low complexity" evidence="2">
    <location>
        <begin position="275"/>
        <end position="303"/>
    </location>
</feature>
<feature type="compositionally biased region" description="Polar residues" evidence="2">
    <location>
        <begin position="645"/>
        <end position="660"/>
    </location>
</feature>
<gene>
    <name evidence="4" type="ORF">CLO192961_LOCUS154772</name>
</gene>
<feature type="region of interest" description="Disordered" evidence="2">
    <location>
        <begin position="46"/>
        <end position="66"/>
    </location>
</feature>
<feature type="compositionally biased region" description="Acidic residues" evidence="2">
    <location>
        <begin position="322"/>
        <end position="332"/>
    </location>
</feature>
<keyword evidence="1" id="KW-0479">Metal-binding</keyword>
<dbReference type="PANTHER" id="PTHR38166">
    <property type="entry name" value="C2H2-TYPE DOMAIN-CONTAINING PROTEIN-RELATED"/>
    <property type="match status" value="1"/>
</dbReference>
<sequence length="774" mass="85408">MSSEDQLHAATGFHQLPLRIRDKADGINGLNSLHKITVEVPSRSLTATTNAPSHHPHHPALSTAPSRLHKRCPESLQFLASNARLRSPTQSSMSSIPDSATTYSHSTFASPVSSSYASDLQEFFTGSRPSSRVFHRHKTSVTTCSTLINDEDETPVVHNISDKIDQYRSAGDVTPRSADEIEPPCPPLPGPEEIEDDEEEEEEEEEELAGENWETASVLSFDDCDPEEADAVLDFTMQMVYGVDSKDASVLPAKSREIVQRFIRDLGQCFWQAQASPDSNNNNNMSSSSASSSPAANGAAGDSQRGGKRKKKQQQKGGAGGEDGEDMSEGEGESLLPAKKMKPTPRDEDLRLSCPFRKRNPTRFNVRDHHSCAMTFFPKFAELRQHIVKQHKRDDPSAFVCDRCNRDFPTRKELRDHQRLPRDQMCEISDSDPENGIDGPTATKLLSRKRTSGSSIEIQWREIWNILFPDDDDNLIHEYNFTPVIEHFELQNTYLASFELLKSSLRDKISNPATLETLAAKFHECFIETVMRCIAEAQTMPYANRSNKRSEQLASASAALNALTAPIAIAATPAATIAPAQTTTVARKVREVLPRPDSGVVMTDDTSEESGSVMGSNTHRESIRTARSSQRGSSLAPRPRDLKHLSSSQNTHRSSATSSGVFDGSFTLPHHLQQQAFLSPQQQQHQPTSNAPMNFDSGYMAPVDVQAWTSGVQPPTSTPMYHNIPENEMAPPVFQDMGIPSDLGAAWAQQQFYTGGDMGLEPMGDEFTGFHSGR</sequence>
<dbReference type="Proteomes" id="UP000766486">
    <property type="component" value="Unassembled WGS sequence"/>
</dbReference>
<feature type="region of interest" description="Disordered" evidence="2">
    <location>
        <begin position="596"/>
        <end position="666"/>
    </location>
</feature>
<evidence type="ECO:0000256" key="2">
    <source>
        <dbReference type="SAM" id="MobiDB-lite"/>
    </source>
</evidence>
<dbReference type="PROSITE" id="PS50157">
    <property type="entry name" value="ZINC_FINGER_C2H2_2"/>
    <property type="match status" value="1"/>
</dbReference>
<evidence type="ECO:0000313" key="4">
    <source>
        <dbReference type="EMBL" id="VUC25038.1"/>
    </source>
</evidence>
<accession>A0ABY6U461</accession>
<organism evidence="4 5">
    <name type="scientific">Bionectria ochroleuca</name>
    <name type="common">Gliocladium roseum</name>
    <dbReference type="NCBI Taxonomy" id="29856"/>
    <lineage>
        <taxon>Eukaryota</taxon>
        <taxon>Fungi</taxon>
        <taxon>Dikarya</taxon>
        <taxon>Ascomycota</taxon>
        <taxon>Pezizomycotina</taxon>
        <taxon>Sordariomycetes</taxon>
        <taxon>Hypocreomycetidae</taxon>
        <taxon>Hypocreales</taxon>
        <taxon>Bionectriaceae</taxon>
        <taxon>Clonostachys</taxon>
    </lineage>
</organism>
<keyword evidence="5" id="KW-1185">Reference proteome</keyword>
<proteinExistence type="predicted"/>
<evidence type="ECO:0000259" key="3">
    <source>
        <dbReference type="PROSITE" id="PS50157"/>
    </source>
</evidence>
<reference evidence="4 5" key="1">
    <citation type="submission" date="2019-06" db="EMBL/GenBank/DDBJ databases">
        <authorList>
            <person name="Broberg M."/>
        </authorList>
    </citation>
    <scope>NUCLEOTIDE SEQUENCE [LARGE SCALE GENOMIC DNA]</scope>
</reference>
<comment type="caution">
    <text evidence="4">The sequence shown here is derived from an EMBL/GenBank/DDBJ whole genome shotgun (WGS) entry which is preliminary data.</text>
</comment>
<feature type="region of interest" description="Disordered" evidence="2">
    <location>
        <begin position="168"/>
        <end position="216"/>
    </location>
</feature>
<keyword evidence="1" id="KW-0863">Zinc-finger</keyword>